<reference evidence="3" key="1">
    <citation type="journal article" date="2015" name="PLoS Negl. Trop. Dis.">
        <title>Deep Sequencing Analysis of the Ixodes ricinus Haemocytome.</title>
        <authorList>
            <person name="Kotsyfakis M."/>
            <person name="Kopacek P."/>
            <person name="Franta Z."/>
            <person name="Pedra J.H."/>
            <person name="Ribeiro J.M."/>
        </authorList>
    </citation>
    <scope>NUCLEOTIDE SEQUENCE</scope>
</reference>
<dbReference type="EMBL" id="GBIH01001390">
    <property type="protein sequence ID" value="JAC93320.1"/>
    <property type="molecule type" value="mRNA"/>
</dbReference>
<evidence type="ECO:0000313" key="3">
    <source>
        <dbReference type="EMBL" id="JAC93320.1"/>
    </source>
</evidence>
<dbReference type="AlphaFoldDB" id="A0A090XCY2"/>
<evidence type="ECO:0000256" key="2">
    <source>
        <dbReference type="SAM" id="SignalP"/>
    </source>
</evidence>
<feature type="chain" id="PRO_5001869099" evidence="2">
    <location>
        <begin position="36"/>
        <end position="134"/>
    </location>
</feature>
<proteinExistence type="evidence at transcript level"/>
<sequence>MLTSMMQMQMHLTTSPGKIISAGRMLAWLATMALAGVPTGSMKAYEQESATGTMIMSGFRWRSVANWAMIGRKMVAVAELDTTSVMNATITETTKMMHCGDMKLNDASWCPIRPGQSRHLPRNRHTKHEQVHVI</sequence>
<feature type="signal peptide" evidence="2">
    <location>
        <begin position="1"/>
        <end position="35"/>
    </location>
</feature>
<evidence type="ECO:0000256" key="1">
    <source>
        <dbReference type="SAM" id="MobiDB-lite"/>
    </source>
</evidence>
<name>A0A090XCY2_IXORI</name>
<feature type="non-terminal residue" evidence="3">
    <location>
        <position position="134"/>
    </location>
</feature>
<keyword evidence="2" id="KW-0732">Signal</keyword>
<protein>
    <submittedName>
        <fullName evidence="3">Putative secreted protein</fullName>
    </submittedName>
</protein>
<feature type="region of interest" description="Disordered" evidence="1">
    <location>
        <begin position="115"/>
        <end position="134"/>
    </location>
</feature>
<accession>A0A090XCY2</accession>
<organism evidence="3">
    <name type="scientific">Ixodes ricinus</name>
    <name type="common">Common tick</name>
    <name type="synonym">Acarus ricinus</name>
    <dbReference type="NCBI Taxonomy" id="34613"/>
    <lineage>
        <taxon>Eukaryota</taxon>
        <taxon>Metazoa</taxon>
        <taxon>Ecdysozoa</taxon>
        <taxon>Arthropoda</taxon>
        <taxon>Chelicerata</taxon>
        <taxon>Arachnida</taxon>
        <taxon>Acari</taxon>
        <taxon>Parasitiformes</taxon>
        <taxon>Ixodida</taxon>
        <taxon>Ixodoidea</taxon>
        <taxon>Ixodidae</taxon>
        <taxon>Ixodinae</taxon>
        <taxon>Ixodes</taxon>
    </lineage>
</organism>